<protein>
    <submittedName>
        <fullName evidence="1">Pilus assembly protein</fullName>
    </submittedName>
</protein>
<dbReference type="GeneID" id="55535962"/>
<evidence type="ECO:0000313" key="2">
    <source>
        <dbReference type="Proteomes" id="UP000236649"/>
    </source>
</evidence>
<proteinExistence type="predicted"/>
<accession>A0AAN1JL96</accession>
<dbReference type="KEGG" id="phs:C2L64_47755"/>
<dbReference type="AlphaFoldDB" id="A0AAN1JL96"/>
<dbReference type="RefSeq" id="WP_086910732.1">
    <property type="nucleotide sequence ID" value="NZ_CAXUPR020000004.1"/>
</dbReference>
<sequence>MKRLPIDLAPLTMRREFHRVRPLARMLALLGLLLCALAGLRIHERMLRLDSLDREGERLAARAERAARTSTSVRSEPVDTKQGAAVNAAVARLNLPWDALLDAVEAATPSQVVLLSITPEPGRALIRIEAECGDSKGMIDYLTSLGRQPLFGAVNLVKHELSKDGQDSVIRFGIEMHWREITW</sequence>
<name>A0AAN1JL96_9BURK</name>
<organism evidence="1 2">
    <name type="scientific">Paraburkholderia hospita</name>
    <dbReference type="NCBI Taxonomy" id="169430"/>
    <lineage>
        <taxon>Bacteria</taxon>
        <taxon>Pseudomonadati</taxon>
        <taxon>Pseudomonadota</taxon>
        <taxon>Betaproteobacteria</taxon>
        <taxon>Burkholderiales</taxon>
        <taxon>Burkholderiaceae</taxon>
        <taxon>Paraburkholderia</taxon>
    </lineage>
</organism>
<dbReference type="EMBL" id="CP026108">
    <property type="protein sequence ID" value="AUT75946.1"/>
    <property type="molecule type" value="Genomic_DNA"/>
</dbReference>
<gene>
    <name evidence="1" type="ORF">C2L64_47755</name>
</gene>
<reference evidence="1 2" key="1">
    <citation type="submission" date="2018-01" db="EMBL/GenBank/DDBJ databases">
        <title>Species boundaries and ecological features among Paraburkholderia terrae DSMZ17804T, P. hospita DSMZ17164T and P. caribensis DSMZ13236T.</title>
        <authorList>
            <person name="Pratama A.A."/>
        </authorList>
    </citation>
    <scope>NUCLEOTIDE SEQUENCE [LARGE SCALE GENOMIC DNA]</scope>
    <source>
        <strain evidence="1 2">DSM 17164</strain>
    </source>
</reference>
<evidence type="ECO:0000313" key="1">
    <source>
        <dbReference type="EMBL" id="AUT75946.1"/>
    </source>
</evidence>
<dbReference type="Proteomes" id="UP000236649">
    <property type="component" value="Chromosome 4"/>
</dbReference>